<evidence type="ECO:0000313" key="3">
    <source>
        <dbReference type="Proteomes" id="UP000031443"/>
    </source>
</evidence>
<gene>
    <name evidence="2" type="ORF">UY3_07802</name>
</gene>
<dbReference type="EMBL" id="KB530023">
    <property type="protein sequence ID" value="EMP35044.1"/>
    <property type="molecule type" value="Genomic_DNA"/>
</dbReference>
<keyword evidence="3" id="KW-1185">Reference proteome</keyword>
<feature type="compositionally biased region" description="Acidic residues" evidence="1">
    <location>
        <begin position="95"/>
        <end position="110"/>
    </location>
</feature>
<evidence type="ECO:0000313" key="2">
    <source>
        <dbReference type="EMBL" id="EMP35044.1"/>
    </source>
</evidence>
<organism evidence="2 3">
    <name type="scientific">Chelonia mydas</name>
    <name type="common">Green sea-turtle</name>
    <name type="synonym">Chelonia agassizi</name>
    <dbReference type="NCBI Taxonomy" id="8469"/>
    <lineage>
        <taxon>Eukaryota</taxon>
        <taxon>Metazoa</taxon>
        <taxon>Chordata</taxon>
        <taxon>Craniata</taxon>
        <taxon>Vertebrata</taxon>
        <taxon>Euteleostomi</taxon>
        <taxon>Archelosauria</taxon>
        <taxon>Testudinata</taxon>
        <taxon>Testudines</taxon>
        <taxon>Cryptodira</taxon>
        <taxon>Durocryptodira</taxon>
        <taxon>Americhelydia</taxon>
        <taxon>Chelonioidea</taxon>
        <taxon>Cheloniidae</taxon>
        <taxon>Chelonia</taxon>
    </lineage>
</organism>
<dbReference type="Proteomes" id="UP000031443">
    <property type="component" value="Unassembled WGS sequence"/>
</dbReference>
<reference evidence="3" key="1">
    <citation type="journal article" date="2013" name="Nat. Genet.">
        <title>The draft genomes of soft-shell turtle and green sea turtle yield insights into the development and evolution of the turtle-specific body plan.</title>
        <authorList>
            <person name="Wang Z."/>
            <person name="Pascual-Anaya J."/>
            <person name="Zadissa A."/>
            <person name="Li W."/>
            <person name="Niimura Y."/>
            <person name="Huang Z."/>
            <person name="Li C."/>
            <person name="White S."/>
            <person name="Xiong Z."/>
            <person name="Fang D."/>
            <person name="Wang B."/>
            <person name="Ming Y."/>
            <person name="Chen Y."/>
            <person name="Zheng Y."/>
            <person name="Kuraku S."/>
            <person name="Pignatelli M."/>
            <person name="Herrero J."/>
            <person name="Beal K."/>
            <person name="Nozawa M."/>
            <person name="Li Q."/>
            <person name="Wang J."/>
            <person name="Zhang H."/>
            <person name="Yu L."/>
            <person name="Shigenobu S."/>
            <person name="Wang J."/>
            <person name="Liu J."/>
            <person name="Flicek P."/>
            <person name="Searle S."/>
            <person name="Wang J."/>
            <person name="Kuratani S."/>
            <person name="Yin Y."/>
            <person name="Aken B."/>
            <person name="Zhang G."/>
            <person name="Irie N."/>
        </authorList>
    </citation>
    <scope>NUCLEOTIDE SEQUENCE [LARGE SCALE GENOMIC DNA]</scope>
</reference>
<dbReference type="AlphaFoldDB" id="M7BCY7"/>
<name>M7BCY7_CHEMY</name>
<evidence type="ECO:0000256" key="1">
    <source>
        <dbReference type="SAM" id="MobiDB-lite"/>
    </source>
</evidence>
<feature type="region of interest" description="Disordered" evidence="1">
    <location>
        <begin position="87"/>
        <end position="143"/>
    </location>
</feature>
<sequence>MKHTRLLYSKAKDFKSQAREAHHTYPFYEEPDWVLSKPPCTEPEVAPDPFLNPASLIVQEGKEAGGFMEDAPEGPQDEEYVILHLYPKEQVEEVPSPDEPQEDTKPEEEPEPKAGFQVIPNADEIMHPLRYHSDGHSVKTRTE</sequence>
<feature type="compositionally biased region" description="Basic and acidic residues" evidence="1">
    <location>
        <begin position="124"/>
        <end position="143"/>
    </location>
</feature>
<accession>M7BCY7</accession>
<proteinExistence type="predicted"/>
<protein>
    <submittedName>
        <fullName evidence="2">Uncharacterized protein</fullName>
    </submittedName>
</protein>